<accession>A0A0B6ZBR5</accession>
<evidence type="ECO:0000313" key="2">
    <source>
        <dbReference type="EMBL" id="CEK65892.1"/>
    </source>
</evidence>
<proteinExistence type="predicted"/>
<name>A0A0B6ZBR5_9EUPU</name>
<gene>
    <name evidence="2" type="primary">ORF56642</name>
</gene>
<feature type="region of interest" description="Disordered" evidence="1">
    <location>
        <begin position="199"/>
        <end position="235"/>
    </location>
</feature>
<dbReference type="EMBL" id="HACG01019027">
    <property type="protein sequence ID" value="CEK65892.1"/>
    <property type="molecule type" value="Transcribed_RNA"/>
</dbReference>
<dbReference type="AlphaFoldDB" id="A0A0B6ZBR5"/>
<feature type="compositionally biased region" description="Polar residues" evidence="1">
    <location>
        <begin position="220"/>
        <end position="235"/>
    </location>
</feature>
<reference evidence="2" key="1">
    <citation type="submission" date="2014-12" db="EMBL/GenBank/DDBJ databases">
        <title>Insight into the proteome of Arion vulgaris.</title>
        <authorList>
            <person name="Aradska J."/>
            <person name="Bulat T."/>
            <person name="Smidak R."/>
            <person name="Sarate P."/>
            <person name="Gangsoo J."/>
            <person name="Sialana F."/>
            <person name="Bilban M."/>
            <person name="Lubec G."/>
        </authorList>
    </citation>
    <scope>NUCLEOTIDE SEQUENCE</scope>
    <source>
        <tissue evidence="2">Skin</tissue>
    </source>
</reference>
<evidence type="ECO:0000256" key="1">
    <source>
        <dbReference type="SAM" id="MobiDB-lite"/>
    </source>
</evidence>
<feature type="non-terminal residue" evidence="2">
    <location>
        <position position="1"/>
    </location>
</feature>
<organism evidence="2">
    <name type="scientific">Arion vulgaris</name>
    <dbReference type="NCBI Taxonomy" id="1028688"/>
    <lineage>
        <taxon>Eukaryota</taxon>
        <taxon>Metazoa</taxon>
        <taxon>Spiralia</taxon>
        <taxon>Lophotrochozoa</taxon>
        <taxon>Mollusca</taxon>
        <taxon>Gastropoda</taxon>
        <taxon>Heterobranchia</taxon>
        <taxon>Euthyneura</taxon>
        <taxon>Panpulmonata</taxon>
        <taxon>Eupulmonata</taxon>
        <taxon>Stylommatophora</taxon>
        <taxon>Helicina</taxon>
        <taxon>Arionoidea</taxon>
        <taxon>Arionidae</taxon>
        <taxon>Arion</taxon>
    </lineage>
</organism>
<sequence length="269" mass="28894">NSQAPALSQTAPNNKFNPVMTFSRQLPLQAVRSPTSTTQFQTHIKINTPDISQTPRALQHGLSNTSIHAALARTTSLVPSLPCTVLVSSAQLTSVSKNTNSSAIINVASLTTSQKPIPSSRVISSLTPTGSGRITVGASNTIIAQRSPEPYSVALTNNNPWTVNSDTLKSRIITVPLVHLSPSKKYANNVTVKALLENRGTKKSSEEESDSSVCDQQQSIPNLTNGVSTDSSFPMSKETSNIEFINTCDISMDNDNEEYDKCEPFSNSN</sequence>
<protein>
    <submittedName>
        <fullName evidence="2">Uncharacterized protein</fullName>
    </submittedName>
</protein>
<feature type="non-terminal residue" evidence="2">
    <location>
        <position position="269"/>
    </location>
</feature>